<dbReference type="Gene3D" id="3.40.50.2300">
    <property type="match status" value="2"/>
</dbReference>
<accession>A0A9X4KZN5</accession>
<name>A0A9X4KZN5_9BACL</name>
<evidence type="ECO:0000256" key="1">
    <source>
        <dbReference type="ARBA" id="ARBA00004196"/>
    </source>
</evidence>
<dbReference type="AlphaFoldDB" id="A0A9X4KZN5"/>
<keyword evidence="6" id="KW-1185">Reference proteome</keyword>
<comment type="subcellular location">
    <subcellularLocation>
        <location evidence="1">Cell envelope</location>
    </subcellularLocation>
</comment>
<evidence type="ECO:0000256" key="3">
    <source>
        <dbReference type="ARBA" id="ARBA00022729"/>
    </source>
</evidence>
<reference evidence="5" key="1">
    <citation type="submission" date="2022-10" db="EMBL/GenBank/DDBJ databases">
        <title>Comparative genomic analysis of Cohnella hashimotonis sp. nov., isolated from the International Space Station.</title>
        <authorList>
            <person name="Simpson A."/>
            <person name="Venkateswaran K."/>
        </authorList>
    </citation>
    <scope>NUCLEOTIDE SEQUENCE</scope>
    <source>
        <strain evidence="5">DSM 28161</strain>
    </source>
</reference>
<keyword evidence="3" id="KW-0732">Signal</keyword>
<feature type="domain" description="Periplasmic binding protein" evidence="4">
    <location>
        <begin position="49"/>
        <end position="303"/>
    </location>
</feature>
<comment type="similarity">
    <text evidence="2">Belongs to the bacterial solute-binding protein 2 family.</text>
</comment>
<gene>
    <name evidence="5" type="ORF">OMP40_16295</name>
</gene>
<dbReference type="InterPro" id="IPR028082">
    <property type="entry name" value="Peripla_BP_I"/>
</dbReference>
<dbReference type="GO" id="GO:0030246">
    <property type="term" value="F:carbohydrate binding"/>
    <property type="evidence" value="ECO:0007669"/>
    <property type="project" value="UniProtKB-ARBA"/>
</dbReference>
<dbReference type="Pfam" id="PF13407">
    <property type="entry name" value="Peripla_BP_4"/>
    <property type="match status" value="1"/>
</dbReference>
<evidence type="ECO:0000259" key="4">
    <source>
        <dbReference type="Pfam" id="PF13407"/>
    </source>
</evidence>
<dbReference type="SUPFAM" id="SSF53822">
    <property type="entry name" value="Periplasmic binding protein-like I"/>
    <property type="match status" value="1"/>
</dbReference>
<dbReference type="PANTHER" id="PTHR46847:SF1">
    <property type="entry name" value="D-ALLOSE-BINDING PERIPLASMIC PROTEIN-RELATED"/>
    <property type="match status" value="1"/>
</dbReference>
<protein>
    <submittedName>
        <fullName evidence="5">Substrate-binding domain-containing protein</fullName>
    </submittedName>
</protein>
<dbReference type="GO" id="GO:0030313">
    <property type="term" value="C:cell envelope"/>
    <property type="evidence" value="ECO:0007669"/>
    <property type="project" value="UniProtKB-SubCell"/>
</dbReference>
<organism evidence="5 6">
    <name type="scientific">Cohnella rhizosphaerae</name>
    <dbReference type="NCBI Taxonomy" id="1457232"/>
    <lineage>
        <taxon>Bacteria</taxon>
        <taxon>Bacillati</taxon>
        <taxon>Bacillota</taxon>
        <taxon>Bacilli</taxon>
        <taxon>Bacillales</taxon>
        <taxon>Paenibacillaceae</taxon>
        <taxon>Cohnella</taxon>
    </lineage>
</organism>
<evidence type="ECO:0000313" key="5">
    <source>
        <dbReference type="EMBL" id="MDG0810757.1"/>
    </source>
</evidence>
<sequence>MRKSLLILIGVLCAVLLYFTVRSADRVFRSDGELPQTRAEREPRYRLVLITQELDTPFWNEVAAGAKAEAKASGAGIEIWGSYNKDQDDFLKKLEIAIASKVDGIILQGLDTEAFKNLTKVKAAFYGIPVITVGSDVPMAESLRRTYVGSDQFAAGRMIARQLISDMGTSGTVILMGDDRQEYYQRQRIQGIDDVLKSYPGVKTAYAKTGETREQVIAATQDMMNKLPDVDAFVAVNASIADAMIQEIGRRSQVGPYDIYTFDDGSDSLDLLKAGKLDGVLEQSPDKMGRMSVNLMVKWLSGEIMPLNTDGYLTDIRMLKLKEAP</sequence>
<proteinExistence type="inferred from homology"/>
<comment type="caution">
    <text evidence="5">The sequence shown here is derived from an EMBL/GenBank/DDBJ whole genome shotgun (WGS) entry which is preliminary data.</text>
</comment>
<dbReference type="Proteomes" id="UP001153404">
    <property type="component" value="Unassembled WGS sequence"/>
</dbReference>
<dbReference type="EMBL" id="JAPDIA010000003">
    <property type="protein sequence ID" value="MDG0810757.1"/>
    <property type="molecule type" value="Genomic_DNA"/>
</dbReference>
<dbReference type="RefSeq" id="WP_277532766.1">
    <property type="nucleotide sequence ID" value="NZ_JAPDIA010000003.1"/>
</dbReference>
<evidence type="ECO:0000313" key="6">
    <source>
        <dbReference type="Proteomes" id="UP001153404"/>
    </source>
</evidence>
<dbReference type="InterPro" id="IPR025997">
    <property type="entry name" value="SBP_2_dom"/>
</dbReference>
<evidence type="ECO:0000256" key="2">
    <source>
        <dbReference type="ARBA" id="ARBA00007639"/>
    </source>
</evidence>
<dbReference type="PANTHER" id="PTHR46847">
    <property type="entry name" value="D-ALLOSE-BINDING PERIPLASMIC PROTEIN-RELATED"/>
    <property type="match status" value="1"/>
</dbReference>